<organism evidence="2 3">
    <name type="scientific">Salix purpurea</name>
    <name type="common">Purple osier willow</name>
    <dbReference type="NCBI Taxonomy" id="77065"/>
    <lineage>
        <taxon>Eukaryota</taxon>
        <taxon>Viridiplantae</taxon>
        <taxon>Streptophyta</taxon>
        <taxon>Embryophyta</taxon>
        <taxon>Tracheophyta</taxon>
        <taxon>Spermatophyta</taxon>
        <taxon>Magnoliopsida</taxon>
        <taxon>eudicotyledons</taxon>
        <taxon>Gunneridae</taxon>
        <taxon>Pentapetalae</taxon>
        <taxon>rosids</taxon>
        <taxon>fabids</taxon>
        <taxon>Malpighiales</taxon>
        <taxon>Salicaceae</taxon>
        <taxon>Saliceae</taxon>
        <taxon>Salix</taxon>
    </lineage>
</organism>
<reference evidence="2" key="2">
    <citation type="journal article" date="2023" name="Int. J. Mol. Sci.">
        <title>De Novo Assembly and Annotation of 11 Diverse Shrub Willow (Salix) Genomes Reveals Novel Gene Organization in Sex-Linked Regions.</title>
        <authorList>
            <person name="Hyden B."/>
            <person name="Feng K."/>
            <person name="Yates T.B."/>
            <person name="Jawdy S."/>
            <person name="Cereghino C."/>
            <person name="Smart L.B."/>
            <person name="Muchero W."/>
        </authorList>
    </citation>
    <scope>NUCLEOTIDE SEQUENCE</scope>
    <source>
        <tissue evidence="2">Shoot tip</tissue>
    </source>
</reference>
<protein>
    <submittedName>
        <fullName evidence="2">GLUCOSE-1-PHOSPHATE ADENYLYLTRANSFERASE FAMILY PROTEIN-RELATED</fullName>
    </submittedName>
</protein>
<keyword evidence="2" id="KW-0808">Transferase</keyword>
<dbReference type="InterPro" id="IPR029044">
    <property type="entry name" value="Nucleotide-diphossugar_trans"/>
</dbReference>
<name>A0A9Q0ZAR8_SALPP</name>
<dbReference type="GO" id="GO:0016779">
    <property type="term" value="F:nucleotidyltransferase activity"/>
    <property type="evidence" value="ECO:0007669"/>
    <property type="project" value="UniProtKB-KW"/>
</dbReference>
<dbReference type="Gene3D" id="3.90.550.10">
    <property type="entry name" value="Spore Coat Polysaccharide Biosynthesis Protein SpsA, Chain A"/>
    <property type="match status" value="1"/>
</dbReference>
<dbReference type="OrthoDB" id="1925673at2759"/>
<evidence type="ECO:0000313" key="2">
    <source>
        <dbReference type="EMBL" id="KAJ6727571.1"/>
    </source>
</evidence>
<gene>
    <name evidence="2" type="ORF">OIU79_005454</name>
</gene>
<dbReference type="InterPro" id="IPR050486">
    <property type="entry name" value="Mannose-1P_guanyltransferase"/>
</dbReference>
<accession>A0A9Q0ZAR8</accession>
<comment type="caution">
    <text evidence="2">The sequence shown here is derived from an EMBL/GenBank/DDBJ whole genome shotgun (WGS) entry which is preliminary data.</text>
</comment>
<dbReference type="Pfam" id="PF00483">
    <property type="entry name" value="NTP_transferase"/>
    <property type="match status" value="1"/>
</dbReference>
<dbReference type="Proteomes" id="UP001151532">
    <property type="component" value="Chromosome 8"/>
</dbReference>
<dbReference type="AlphaFoldDB" id="A0A9Q0ZAR8"/>
<dbReference type="InterPro" id="IPR005835">
    <property type="entry name" value="NTP_transferase_dom"/>
</dbReference>
<keyword evidence="2" id="KW-0548">Nucleotidyltransferase</keyword>
<dbReference type="PANTHER" id="PTHR22572">
    <property type="entry name" value="SUGAR-1-PHOSPHATE GUANYL TRANSFERASE"/>
    <property type="match status" value="1"/>
</dbReference>
<dbReference type="EMBL" id="JAPFFK010000013">
    <property type="protein sequence ID" value="KAJ6727571.1"/>
    <property type="molecule type" value="Genomic_DNA"/>
</dbReference>
<reference evidence="2" key="1">
    <citation type="submission" date="2022-11" db="EMBL/GenBank/DDBJ databases">
        <authorList>
            <person name="Hyden B.L."/>
            <person name="Feng K."/>
            <person name="Yates T."/>
            <person name="Jawdy S."/>
            <person name="Smart L.B."/>
            <person name="Muchero W."/>
        </authorList>
    </citation>
    <scope>NUCLEOTIDE SEQUENCE</scope>
    <source>
        <tissue evidence="2">Shoot tip</tissue>
    </source>
</reference>
<proteinExistence type="predicted"/>
<keyword evidence="3" id="KW-1185">Reference proteome</keyword>
<sequence>MEFHRAHGGEASIMVTKWMSHQSMVLWLWKNPRGKVERFVEKPKAFVGNNINAGIYLLNQSVVDRIEPKPTSIEKEVFPKNSGREQALRNGASRFLDGHWTANGLYCVP</sequence>
<feature type="domain" description="Nucleotidyl transferase" evidence="1">
    <location>
        <begin position="6"/>
        <end position="67"/>
    </location>
</feature>
<dbReference type="SUPFAM" id="SSF53448">
    <property type="entry name" value="Nucleotide-diphospho-sugar transferases"/>
    <property type="match status" value="1"/>
</dbReference>
<evidence type="ECO:0000259" key="1">
    <source>
        <dbReference type="Pfam" id="PF00483"/>
    </source>
</evidence>
<evidence type="ECO:0000313" key="3">
    <source>
        <dbReference type="Proteomes" id="UP001151532"/>
    </source>
</evidence>